<dbReference type="InterPro" id="IPR002885">
    <property type="entry name" value="PPR_rpt"/>
</dbReference>
<proteinExistence type="predicted"/>
<dbReference type="PANTHER" id="PTHR47801:SF1">
    <property type="entry name" value="OS05G0145600 PROTEIN"/>
    <property type="match status" value="1"/>
</dbReference>
<dbReference type="Pfam" id="PF13041">
    <property type="entry name" value="PPR_2"/>
    <property type="match status" value="1"/>
</dbReference>
<dbReference type="Pfam" id="PF01535">
    <property type="entry name" value="PPR"/>
    <property type="match status" value="1"/>
</dbReference>
<dbReference type="NCBIfam" id="TIGR00756">
    <property type="entry name" value="PPR"/>
    <property type="match status" value="1"/>
</dbReference>
<gene>
    <name evidence="3" type="ORF">PIB30_011145</name>
</gene>
<evidence type="ECO:0000256" key="1">
    <source>
        <dbReference type="ARBA" id="ARBA00022737"/>
    </source>
</evidence>
<reference evidence="3 4" key="1">
    <citation type="journal article" date="2023" name="Plants (Basel)">
        <title>Bridging the Gap: Combining Genomics and Transcriptomics Approaches to Understand Stylosanthes scabra, an Orphan Legume from the Brazilian Caatinga.</title>
        <authorList>
            <person name="Ferreira-Neto J.R.C."/>
            <person name="da Silva M.D."/>
            <person name="Binneck E."/>
            <person name="de Melo N.F."/>
            <person name="da Silva R.H."/>
            <person name="de Melo A.L.T.M."/>
            <person name="Pandolfi V."/>
            <person name="Bustamante F.O."/>
            <person name="Brasileiro-Vidal A.C."/>
            <person name="Benko-Iseppon A.M."/>
        </authorList>
    </citation>
    <scope>NUCLEOTIDE SEQUENCE [LARGE SCALE GENOMIC DNA]</scope>
    <source>
        <tissue evidence="3">Leaves</tissue>
    </source>
</reference>
<keyword evidence="4" id="KW-1185">Reference proteome</keyword>
<dbReference type="InterPro" id="IPR011990">
    <property type="entry name" value="TPR-like_helical_dom_sf"/>
</dbReference>
<dbReference type="PANTHER" id="PTHR47801">
    <property type="entry name" value="OS05G0145600 PROTEIN"/>
    <property type="match status" value="1"/>
</dbReference>
<comment type="caution">
    <text evidence="3">The sequence shown here is derived from an EMBL/GenBank/DDBJ whole genome shotgun (WGS) entry which is preliminary data.</text>
</comment>
<sequence length="421" mass="47720">MKLLQSLIARRGSLRRVVGFRNFSASSEEYNKRNYADNVAEYNTVLGSLNTQRRYYLLRDAYDDMMLDGVIPNRDTFRSLVVGTMKGSRMQDTFFFFNQMKTMGLVPDVTLYNFLISTCGKCNNSDQAVQILEEMKHMEVKPNVQTYICLLNACAADGRLDRVFAIVRDMTAAGLGLNKFCYAGLIMAHKNKTPVPDDFAAKVIEFVERSKMWSSVESDSANAENVMMGVTDEELYNLPTAEYSHRRGLFLAKLMETLLDMMSKEGRTPDIYIMMQVIRCYCNAGDIERARQTLEDYRNSGKPMAGDLFTTLAEGAMVGYTEKGMQIAQDALVLMSQRNFFLNSKVGSDLLLLAAGEKTGGYTTANFIWDMMRAQNVTPSLPAIEAYYKGLKDREIPENDPRLLLVSQTYDNLRSRFSNRN</sequence>
<organism evidence="3 4">
    <name type="scientific">Stylosanthes scabra</name>
    <dbReference type="NCBI Taxonomy" id="79078"/>
    <lineage>
        <taxon>Eukaryota</taxon>
        <taxon>Viridiplantae</taxon>
        <taxon>Streptophyta</taxon>
        <taxon>Embryophyta</taxon>
        <taxon>Tracheophyta</taxon>
        <taxon>Spermatophyta</taxon>
        <taxon>Magnoliopsida</taxon>
        <taxon>eudicotyledons</taxon>
        <taxon>Gunneridae</taxon>
        <taxon>Pentapetalae</taxon>
        <taxon>rosids</taxon>
        <taxon>fabids</taxon>
        <taxon>Fabales</taxon>
        <taxon>Fabaceae</taxon>
        <taxon>Papilionoideae</taxon>
        <taxon>50 kb inversion clade</taxon>
        <taxon>dalbergioids sensu lato</taxon>
        <taxon>Dalbergieae</taxon>
        <taxon>Pterocarpus clade</taxon>
        <taxon>Stylosanthes</taxon>
    </lineage>
</organism>
<protein>
    <submittedName>
        <fullName evidence="3">Uncharacterized protein</fullName>
    </submittedName>
</protein>
<evidence type="ECO:0000256" key="2">
    <source>
        <dbReference type="PROSITE-ProRule" id="PRU00708"/>
    </source>
</evidence>
<dbReference type="EMBL" id="JASCZI010000027">
    <property type="protein sequence ID" value="MED6107130.1"/>
    <property type="molecule type" value="Genomic_DNA"/>
</dbReference>
<keyword evidence="1" id="KW-0677">Repeat</keyword>
<evidence type="ECO:0000313" key="4">
    <source>
        <dbReference type="Proteomes" id="UP001341840"/>
    </source>
</evidence>
<dbReference type="Proteomes" id="UP001341840">
    <property type="component" value="Unassembled WGS sequence"/>
</dbReference>
<feature type="repeat" description="PPR" evidence="2">
    <location>
        <begin position="143"/>
        <end position="177"/>
    </location>
</feature>
<feature type="repeat" description="PPR" evidence="2">
    <location>
        <begin position="108"/>
        <end position="142"/>
    </location>
</feature>
<accession>A0ABU6Q5M1</accession>
<dbReference type="PROSITE" id="PS51375">
    <property type="entry name" value="PPR"/>
    <property type="match status" value="2"/>
</dbReference>
<name>A0ABU6Q5M1_9FABA</name>
<evidence type="ECO:0000313" key="3">
    <source>
        <dbReference type="EMBL" id="MED6107130.1"/>
    </source>
</evidence>
<dbReference type="Gene3D" id="1.25.40.10">
    <property type="entry name" value="Tetratricopeptide repeat domain"/>
    <property type="match status" value="2"/>
</dbReference>